<dbReference type="SUPFAM" id="SSF81301">
    <property type="entry name" value="Nucleotidyltransferase"/>
    <property type="match status" value="1"/>
</dbReference>
<reference evidence="1" key="1">
    <citation type="submission" date="2021-04" db="EMBL/GenBank/DDBJ databases">
        <title>Pseudonocardia sp. nov., isolated from sandy soil of mangrove forest.</title>
        <authorList>
            <person name="Zan Z."/>
            <person name="Huang R."/>
            <person name="Liu W."/>
        </authorList>
    </citation>
    <scope>NUCLEOTIDE SEQUENCE</scope>
    <source>
        <strain evidence="1">S2-4</strain>
    </source>
</reference>
<proteinExistence type="predicted"/>
<keyword evidence="2" id="KW-1185">Reference proteome</keyword>
<protein>
    <submittedName>
        <fullName evidence="1">Nucleotidyltransferase domain-containing protein</fullName>
    </submittedName>
</protein>
<accession>A0ABT0ZU68</accession>
<dbReference type="CDD" id="cd05403">
    <property type="entry name" value="NT_KNTase_like"/>
    <property type="match status" value="1"/>
</dbReference>
<dbReference type="Proteomes" id="UP001165283">
    <property type="component" value="Unassembled WGS sequence"/>
</dbReference>
<comment type="caution">
    <text evidence="1">The sequence shown here is derived from an EMBL/GenBank/DDBJ whole genome shotgun (WGS) entry which is preliminary data.</text>
</comment>
<dbReference type="Gene3D" id="3.30.460.10">
    <property type="entry name" value="Beta Polymerase, domain 2"/>
    <property type="match status" value="1"/>
</dbReference>
<evidence type="ECO:0000313" key="2">
    <source>
        <dbReference type="Proteomes" id="UP001165283"/>
    </source>
</evidence>
<evidence type="ECO:0000313" key="1">
    <source>
        <dbReference type="EMBL" id="MCO1654209.1"/>
    </source>
</evidence>
<dbReference type="EMBL" id="JAGSOV010000009">
    <property type="protein sequence ID" value="MCO1654209.1"/>
    <property type="molecule type" value="Genomic_DNA"/>
</dbReference>
<dbReference type="InterPro" id="IPR043519">
    <property type="entry name" value="NT_sf"/>
</dbReference>
<name>A0ABT0ZU68_9PSEU</name>
<gene>
    <name evidence="1" type="ORF">KDL28_04000</name>
</gene>
<organism evidence="1 2">
    <name type="scientific">Pseudonocardia humida</name>
    <dbReference type="NCBI Taxonomy" id="2800819"/>
    <lineage>
        <taxon>Bacteria</taxon>
        <taxon>Bacillati</taxon>
        <taxon>Actinomycetota</taxon>
        <taxon>Actinomycetes</taxon>
        <taxon>Pseudonocardiales</taxon>
        <taxon>Pseudonocardiaceae</taxon>
        <taxon>Pseudonocardia</taxon>
    </lineage>
</organism>
<sequence length="211" mass="22274">MLGGSSANGGATASSDLDIVVLVPGPPAPHRETVLSDGRLVELFVHTVESARTSIDREIAARRSPLLQMCGASVLLVDHDGAGTRVRDDARRSIAAGPPALSTRERDDRRYAITALAEDLLDATDDDEVAFIGAAALVAISELVLLEHRTWLGRGKWLARRLRQAAPATAADLVAAHRHLHEGGGAERFVGAVLRALAPSGGRLAEGYVRS</sequence>